<dbReference type="Gene3D" id="2.30.40.10">
    <property type="entry name" value="Urease, subunit C, domain 1"/>
    <property type="match status" value="1"/>
</dbReference>
<evidence type="ECO:0000256" key="1">
    <source>
        <dbReference type="ARBA" id="ARBA00001947"/>
    </source>
</evidence>
<dbReference type="PANTHER" id="PTHR11647:SF1">
    <property type="entry name" value="COLLAPSIN RESPONSE MEDIATOR PROTEIN"/>
    <property type="match status" value="1"/>
</dbReference>
<sequence length="471" mass="51884">MYDLIVKNGLVASEHDVLPLDVAVEGEKIAALGTRGQFDAVGATKIVDAQGKYVVPGGIDAHVHFDLAVSDVMIAQSPTAGSRAGLFGGTTTYIDFSIAWGEEGLLSSIQKKMARTDEQKPHADYALHAIMTGDWPMSNAEQMREAISGGVVSFKFFTTFRGSETVGGLMSDDGRIYSAMRETARHGGITMVHCEDECIIDYHVRKLYSEGRQQFWNINEARPTLAEEAAVRRMLLLSRRTESPLYIVHVSARESIDAITEARRDGVNAFGEILHQNLAFDPERYREPQGQRFMNYPANKPIEHRDALWAAAHDGRLHTMASDDYTVKLQPKLTGDTVDNIAGGTNSIETRMAVVWSEGVAKRNLDVTRFVELTSAAPAKLFGLYGTKGVIRPGADADLVVFDPDREHVFKQDENLHSDCDYSNWDGWETHGFPVLTILRGNVMVDNGEWVGPEGIGRFVPGSAPQNVGTR</sequence>
<name>A0ABT9PEA8_9ACTN</name>
<feature type="domain" description="Amidohydrolase-related" evidence="2">
    <location>
        <begin position="53"/>
        <end position="443"/>
    </location>
</feature>
<dbReference type="EMBL" id="JAUSQZ010000001">
    <property type="protein sequence ID" value="MDP9830315.1"/>
    <property type="molecule type" value="Genomic_DNA"/>
</dbReference>
<dbReference type="InterPro" id="IPR050378">
    <property type="entry name" value="Metallo-dep_Hydrolases_sf"/>
</dbReference>
<evidence type="ECO:0000259" key="2">
    <source>
        <dbReference type="Pfam" id="PF01979"/>
    </source>
</evidence>
<accession>A0ABT9PEA8</accession>
<evidence type="ECO:0000313" key="4">
    <source>
        <dbReference type="Proteomes" id="UP001235712"/>
    </source>
</evidence>
<organism evidence="3 4">
    <name type="scientific">Kineosporia succinea</name>
    <dbReference type="NCBI Taxonomy" id="84632"/>
    <lineage>
        <taxon>Bacteria</taxon>
        <taxon>Bacillati</taxon>
        <taxon>Actinomycetota</taxon>
        <taxon>Actinomycetes</taxon>
        <taxon>Kineosporiales</taxon>
        <taxon>Kineosporiaceae</taxon>
        <taxon>Kineosporia</taxon>
    </lineage>
</organism>
<dbReference type="GO" id="GO:0004157">
    <property type="term" value="F:dihydropyrimidinase activity"/>
    <property type="evidence" value="ECO:0007669"/>
    <property type="project" value="UniProtKB-EC"/>
</dbReference>
<proteinExistence type="predicted"/>
<evidence type="ECO:0000313" key="3">
    <source>
        <dbReference type="EMBL" id="MDP9830315.1"/>
    </source>
</evidence>
<reference evidence="3 4" key="1">
    <citation type="submission" date="2023-07" db="EMBL/GenBank/DDBJ databases">
        <title>Sequencing the genomes of 1000 actinobacteria strains.</title>
        <authorList>
            <person name="Klenk H.-P."/>
        </authorList>
    </citation>
    <scope>NUCLEOTIDE SEQUENCE [LARGE SCALE GENOMIC DNA]</scope>
    <source>
        <strain evidence="3 4">DSM 44388</strain>
    </source>
</reference>
<dbReference type="Proteomes" id="UP001235712">
    <property type="component" value="Unassembled WGS sequence"/>
</dbReference>
<dbReference type="InterPro" id="IPR011059">
    <property type="entry name" value="Metal-dep_hydrolase_composite"/>
</dbReference>
<dbReference type="Pfam" id="PF01979">
    <property type="entry name" value="Amidohydro_1"/>
    <property type="match status" value="1"/>
</dbReference>
<dbReference type="InterPro" id="IPR006680">
    <property type="entry name" value="Amidohydro-rel"/>
</dbReference>
<dbReference type="InterPro" id="IPR032466">
    <property type="entry name" value="Metal_Hydrolase"/>
</dbReference>
<dbReference type="PANTHER" id="PTHR11647">
    <property type="entry name" value="HYDRANTOINASE/DIHYDROPYRIMIDINASE FAMILY MEMBER"/>
    <property type="match status" value="1"/>
</dbReference>
<comment type="cofactor">
    <cofactor evidence="1">
        <name>Zn(2+)</name>
        <dbReference type="ChEBI" id="CHEBI:29105"/>
    </cofactor>
</comment>
<keyword evidence="3" id="KW-0378">Hydrolase</keyword>
<keyword evidence="4" id="KW-1185">Reference proteome</keyword>
<gene>
    <name evidence="3" type="ORF">J2S57_006064</name>
</gene>
<dbReference type="EC" id="3.5.2.2" evidence="3"/>
<comment type="caution">
    <text evidence="3">The sequence shown here is derived from an EMBL/GenBank/DDBJ whole genome shotgun (WGS) entry which is preliminary data.</text>
</comment>
<dbReference type="SUPFAM" id="SSF51556">
    <property type="entry name" value="Metallo-dependent hydrolases"/>
    <property type="match status" value="1"/>
</dbReference>
<dbReference type="RefSeq" id="WP_307249355.1">
    <property type="nucleotide sequence ID" value="NZ_JAUSQZ010000001.1"/>
</dbReference>
<protein>
    <submittedName>
        <fullName evidence="3">Dihydropyrimidinase</fullName>
        <ecNumber evidence="3">3.5.2.2</ecNumber>
    </submittedName>
</protein>
<dbReference type="Gene3D" id="3.20.20.140">
    <property type="entry name" value="Metal-dependent hydrolases"/>
    <property type="match status" value="1"/>
</dbReference>
<dbReference type="SUPFAM" id="SSF51338">
    <property type="entry name" value="Composite domain of metallo-dependent hydrolases"/>
    <property type="match status" value="1"/>
</dbReference>